<keyword evidence="2" id="KW-1185">Reference proteome</keyword>
<evidence type="ECO:0000313" key="1">
    <source>
        <dbReference type="EMBL" id="MEQ2240257.1"/>
    </source>
</evidence>
<accession>A0ABV0U507</accession>
<evidence type="ECO:0000313" key="2">
    <source>
        <dbReference type="Proteomes" id="UP001482620"/>
    </source>
</evidence>
<gene>
    <name evidence="1" type="ORF">ILYODFUR_012967</name>
</gene>
<reference evidence="1 2" key="1">
    <citation type="submission" date="2021-06" db="EMBL/GenBank/DDBJ databases">
        <authorList>
            <person name="Palmer J.M."/>
        </authorList>
    </citation>
    <scope>NUCLEOTIDE SEQUENCE [LARGE SCALE GENOMIC DNA]</scope>
    <source>
        <strain evidence="2">if_2019</strain>
        <tissue evidence="1">Muscle</tissue>
    </source>
</reference>
<name>A0ABV0U507_9TELE</name>
<dbReference type="EMBL" id="JAHRIQ010058964">
    <property type="protein sequence ID" value="MEQ2240257.1"/>
    <property type="molecule type" value="Genomic_DNA"/>
</dbReference>
<dbReference type="Proteomes" id="UP001482620">
    <property type="component" value="Unassembled WGS sequence"/>
</dbReference>
<organism evidence="1 2">
    <name type="scientific">Ilyodon furcidens</name>
    <name type="common">goldbreast splitfin</name>
    <dbReference type="NCBI Taxonomy" id="33524"/>
    <lineage>
        <taxon>Eukaryota</taxon>
        <taxon>Metazoa</taxon>
        <taxon>Chordata</taxon>
        <taxon>Craniata</taxon>
        <taxon>Vertebrata</taxon>
        <taxon>Euteleostomi</taxon>
        <taxon>Actinopterygii</taxon>
        <taxon>Neopterygii</taxon>
        <taxon>Teleostei</taxon>
        <taxon>Neoteleostei</taxon>
        <taxon>Acanthomorphata</taxon>
        <taxon>Ovalentaria</taxon>
        <taxon>Atherinomorphae</taxon>
        <taxon>Cyprinodontiformes</taxon>
        <taxon>Goodeidae</taxon>
        <taxon>Ilyodon</taxon>
    </lineage>
</organism>
<protein>
    <submittedName>
        <fullName evidence="1">Uncharacterized protein</fullName>
    </submittedName>
</protein>
<sequence length="70" mass="8281">MYGGWGQVMFSPSLVVQRPFPSRWELMNRILLFYKLLLMSLNEPQLWSLHLPVTPCKEGRGENTYRAPWI</sequence>
<comment type="caution">
    <text evidence="1">The sequence shown here is derived from an EMBL/GenBank/DDBJ whole genome shotgun (WGS) entry which is preliminary data.</text>
</comment>
<proteinExistence type="predicted"/>